<dbReference type="Proteomes" id="UP001230220">
    <property type="component" value="Unassembled WGS sequence"/>
</dbReference>
<name>A0ABU0E566_9FIRM</name>
<dbReference type="RefSeq" id="WP_307409145.1">
    <property type="nucleotide sequence ID" value="NZ_JAUSUR010000005.1"/>
</dbReference>
<feature type="domain" description="PTS EIIB type-4" evidence="8">
    <location>
        <begin position="1"/>
        <end position="160"/>
    </location>
</feature>
<dbReference type="PROSITE" id="PS51101">
    <property type="entry name" value="PTS_EIIB_TYPE_4"/>
    <property type="match status" value="1"/>
</dbReference>
<comment type="caution">
    <text evidence="9">The sequence shown here is derived from an EMBL/GenBank/DDBJ whole genome shotgun (WGS) entry which is preliminary data.</text>
</comment>
<proteinExistence type="predicted"/>
<accession>A0ABU0E566</accession>
<evidence type="ECO:0000256" key="1">
    <source>
        <dbReference type="ARBA" id="ARBA00004496"/>
    </source>
</evidence>
<comment type="subcellular location">
    <subcellularLocation>
        <location evidence="1">Cytoplasm</location>
    </subcellularLocation>
</comment>
<organism evidence="9 10">
    <name type="scientific">Breznakia pachnodae</name>
    <dbReference type="NCBI Taxonomy" id="265178"/>
    <lineage>
        <taxon>Bacteria</taxon>
        <taxon>Bacillati</taxon>
        <taxon>Bacillota</taxon>
        <taxon>Erysipelotrichia</taxon>
        <taxon>Erysipelotrichales</taxon>
        <taxon>Erysipelotrichaceae</taxon>
        <taxon>Breznakia</taxon>
    </lineage>
</organism>
<gene>
    <name evidence="9" type="ORF">J2S15_002714</name>
</gene>
<keyword evidence="6" id="KW-0598">Phosphotransferase system</keyword>
<keyword evidence="10" id="KW-1185">Reference proteome</keyword>
<protein>
    <submittedName>
        <fullName evidence="9">PTS system galactosamine-specific IIB component</fullName>
    </submittedName>
</protein>
<evidence type="ECO:0000256" key="3">
    <source>
        <dbReference type="ARBA" id="ARBA00022490"/>
    </source>
</evidence>
<dbReference type="NCBIfam" id="NF007288">
    <property type="entry name" value="PRK09756.1"/>
    <property type="match status" value="1"/>
</dbReference>
<keyword evidence="7" id="KW-0418">Kinase</keyword>
<dbReference type="InterPro" id="IPR004720">
    <property type="entry name" value="PTS_IIB_sorbose-sp"/>
</dbReference>
<evidence type="ECO:0000259" key="8">
    <source>
        <dbReference type="PROSITE" id="PS51101"/>
    </source>
</evidence>
<dbReference type="SUPFAM" id="SSF52728">
    <property type="entry name" value="PTS IIb component"/>
    <property type="match status" value="1"/>
</dbReference>
<evidence type="ECO:0000313" key="9">
    <source>
        <dbReference type="EMBL" id="MDQ0361961.1"/>
    </source>
</evidence>
<evidence type="ECO:0000256" key="6">
    <source>
        <dbReference type="ARBA" id="ARBA00022683"/>
    </source>
</evidence>
<dbReference type="InterPro" id="IPR036667">
    <property type="entry name" value="PTS_IIB_sorbose-sp_sf"/>
</dbReference>
<sequence length="160" mass="18790">MAEIVLSRIDNRLVHGQVGVTWVNSLNVDTIVVVDDETYYDRFSQKLMESVAKSSNVNIRFYMTNDFIKRFLEVDSNQKIFLVVKTPKAIRQLYEHGLPIDKVNLGNMHYERGKVMVTRKVYVDEEDIENLEYLLHEGVYIYYQDVPGSPRERINEIKVK</sequence>
<reference evidence="9 10" key="1">
    <citation type="submission" date="2023-07" db="EMBL/GenBank/DDBJ databases">
        <title>Genomic Encyclopedia of Type Strains, Phase IV (KMG-IV): sequencing the most valuable type-strain genomes for metagenomic binning, comparative biology and taxonomic classification.</title>
        <authorList>
            <person name="Goeker M."/>
        </authorList>
    </citation>
    <scope>NUCLEOTIDE SEQUENCE [LARGE SCALE GENOMIC DNA]</scope>
    <source>
        <strain evidence="9 10">DSM 16784</strain>
    </source>
</reference>
<evidence type="ECO:0000256" key="4">
    <source>
        <dbReference type="ARBA" id="ARBA00022597"/>
    </source>
</evidence>
<evidence type="ECO:0000256" key="5">
    <source>
        <dbReference type="ARBA" id="ARBA00022679"/>
    </source>
</evidence>
<dbReference type="Pfam" id="PF03830">
    <property type="entry name" value="PTSIIB_sorb"/>
    <property type="match status" value="1"/>
</dbReference>
<dbReference type="Gene3D" id="3.40.35.10">
    <property type="entry name" value="Phosphotransferase system, sorbose subfamily IIB component"/>
    <property type="match status" value="1"/>
</dbReference>
<dbReference type="EMBL" id="JAUSUR010000005">
    <property type="protein sequence ID" value="MDQ0361961.1"/>
    <property type="molecule type" value="Genomic_DNA"/>
</dbReference>
<evidence type="ECO:0000256" key="2">
    <source>
        <dbReference type="ARBA" id="ARBA00022448"/>
    </source>
</evidence>
<evidence type="ECO:0000313" key="10">
    <source>
        <dbReference type="Proteomes" id="UP001230220"/>
    </source>
</evidence>
<keyword evidence="2" id="KW-0813">Transport</keyword>
<keyword evidence="5" id="KW-0808">Transferase</keyword>
<keyword evidence="3" id="KW-0963">Cytoplasm</keyword>
<evidence type="ECO:0000256" key="7">
    <source>
        <dbReference type="ARBA" id="ARBA00022777"/>
    </source>
</evidence>
<keyword evidence="4" id="KW-0762">Sugar transport</keyword>